<accession>A0A0G0YSG7</accession>
<keyword evidence="2" id="KW-0812">Transmembrane</keyword>
<keyword evidence="3" id="KW-1133">Transmembrane helix</keyword>
<comment type="caution">
    <text evidence="7">The sequence shown here is derived from an EMBL/GenBank/DDBJ whole genome shotgun (WGS) entry which is preliminary data.</text>
</comment>
<dbReference type="PANTHER" id="PTHR30518">
    <property type="entry name" value="ENDOLYTIC MUREIN TRANSGLYCOSYLASE"/>
    <property type="match status" value="1"/>
</dbReference>
<evidence type="ECO:0000313" key="7">
    <source>
        <dbReference type="EMBL" id="KKS12606.1"/>
    </source>
</evidence>
<evidence type="ECO:0000256" key="4">
    <source>
        <dbReference type="ARBA" id="ARBA00023136"/>
    </source>
</evidence>
<evidence type="ECO:0000256" key="6">
    <source>
        <dbReference type="ARBA" id="ARBA00023316"/>
    </source>
</evidence>
<evidence type="ECO:0000256" key="5">
    <source>
        <dbReference type="ARBA" id="ARBA00023239"/>
    </source>
</evidence>
<dbReference type="GO" id="GO:0016829">
    <property type="term" value="F:lyase activity"/>
    <property type="evidence" value="ECO:0007669"/>
    <property type="project" value="UniProtKB-KW"/>
</dbReference>
<sequence length="169" mass="18753">MELNGQEKTKELIGGLTAPARDRIITIASIIEKEARTKSDMYLVSGVIANRTELGMPLEIDATVAYGACLNNFQLSISNFQKSEKEIKDCDVTQIGVGKEIKIDSPYNTYTRSGLPIRPISNPGLNSIETALNPKGDYFYYLSTRDGSQIIFSKTGVEHTQNRRKYLGL</sequence>
<evidence type="ECO:0000256" key="2">
    <source>
        <dbReference type="ARBA" id="ARBA00022692"/>
    </source>
</evidence>
<dbReference type="PATRIC" id="fig|1619020.3.peg.356"/>
<evidence type="ECO:0000256" key="3">
    <source>
        <dbReference type="ARBA" id="ARBA00022989"/>
    </source>
</evidence>
<dbReference type="GO" id="GO:0071555">
    <property type="term" value="P:cell wall organization"/>
    <property type="evidence" value="ECO:0007669"/>
    <property type="project" value="UniProtKB-KW"/>
</dbReference>
<dbReference type="InterPro" id="IPR003770">
    <property type="entry name" value="MLTG-like"/>
</dbReference>
<dbReference type="EMBL" id="LCBQ01000039">
    <property type="protein sequence ID" value="KKS12606.1"/>
    <property type="molecule type" value="Genomic_DNA"/>
</dbReference>
<dbReference type="AlphaFoldDB" id="A0A0G0YSG7"/>
<dbReference type="Pfam" id="PF02618">
    <property type="entry name" value="YceG"/>
    <property type="match status" value="1"/>
</dbReference>
<reference evidence="7 8" key="1">
    <citation type="journal article" date="2015" name="Nature">
        <title>rRNA introns, odd ribosomes, and small enigmatic genomes across a large radiation of phyla.</title>
        <authorList>
            <person name="Brown C.T."/>
            <person name="Hug L.A."/>
            <person name="Thomas B.C."/>
            <person name="Sharon I."/>
            <person name="Castelle C.J."/>
            <person name="Singh A."/>
            <person name="Wilkins M.J."/>
            <person name="Williams K.H."/>
            <person name="Banfield J.F."/>
        </authorList>
    </citation>
    <scope>NUCLEOTIDE SEQUENCE [LARGE SCALE GENOMIC DNA]</scope>
</reference>
<keyword evidence="1" id="KW-1003">Cell membrane</keyword>
<keyword evidence="4" id="KW-0472">Membrane</keyword>
<organism evidence="7 8">
    <name type="scientific">Candidatus Yanofskybacteria bacterium GW2011_GWA1_41_6</name>
    <dbReference type="NCBI Taxonomy" id="1619020"/>
    <lineage>
        <taxon>Bacteria</taxon>
        <taxon>Candidatus Yanofskyibacteriota</taxon>
    </lineage>
</organism>
<evidence type="ECO:0000313" key="8">
    <source>
        <dbReference type="Proteomes" id="UP000034380"/>
    </source>
</evidence>
<proteinExistence type="predicted"/>
<protein>
    <submittedName>
        <fullName evidence="7">Aminodeoxychorismate lyase</fullName>
    </submittedName>
</protein>
<dbReference type="Proteomes" id="UP000034380">
    <property type="component" value="Unassembled WGS sequence"/>
</dbReference>
<keyword evidence="5 7" id="KW-0456">Lyase</keyword>
<dbReference type="PANTHER" id="PTHR30518:SF2">
    <property type="entry name" value="ENDOLYTIC MUREIN TRANSGLYCOSYLASE"/>
    <property type="match status" value="1"/>
</dbReference>
<name>A0A0G0YSG7_9BACT</name>
<evidence type="ECO:0000256" key="1">
    <source>
        <dbReference type="ARBA" id="ARBA00022475"/>
    </source>
</evidence>
<gene>
    <name evidence="7" type="ORF">UU70_C0039G0006</name>
</gene>
<keyword evidence="6" id="KW-0961">Cell wall biogenesis/degradation</keyword>